<protein>
    <submittedName>
        <fullName evidence="2">General control protein GCN4 and CLUSTER, BENDABLE REGION, CONTRACTILE.6A</fullName>
    </submittedName>
</protein>
<evidence type="ECO:0000313" key="2">
    <source>
        <dbReference type="EMBL" id="DAF91327.1"/>
    </source>
</evidence>
<dbReference type="Gene3D" id="1.10.287.1490">
    <property type="match status" value="1"/>
</dbReference>
<dbReference type="SUPFAM" id="SSF57997">
    <property type="entry name" value="Tropomyosin"/>
    <property type="match status" value="1"/>
</dbReference>
<accession>A0A8S5UA11</accession>
<keyword evidence="1" id="KW-0175">Coiled coil</keyword>
<name>A0A8S5UA11_9CAUD</name>
<organism evidence="2">
    <name type="scientific">Myoviridae sp. ctNrE4</name>
    <dbReference type="NCBI Taxonomy" id="2825092"/>
    <lineage>
        <taxon>Viruses</taxon>
        <taxon>Duplodnaviria</taxon>
        <taxon>Heunggongvirae</taxon>
        <taxon>Uroviricota</taxon>
        <taxon>Caudoviricetes</taxon>
    </lineage>
</organism>
<reference evidence="2" key="1">
    <citation type="journal article" date="2021" name="Proc. Natl. Acad. Sci. U.S.A.">
        <title>A Catalog of Tens of Thousands of Viruses from Human Metagenomes Reveals Hidden Associations with Chronic Diseases.</title>
        <authorList>
            <person name="Tisza M.J."/>
            <person name="Buck C.B."/>
        </authorList>
    </citation>
    <scope>NUCLEOTIDE SEQUENCE</scope>
    <source>
        <strain evidence="2">CtNrE4</strain>
    </source>
</reference>
<sequence>MWKKTKCVSLVAVLLLCSCSRPAISYCEETTEQEVVMSADQFRTLKETSAKLRSELTLQEEKIKMLEKSSDGSTKELIALQSELTDCRNRLQQTESSLAKSEMAMSDAKTSLSNLTEHLETLTAKIKRLERKQVIAKRQRDVWAAIAVVSLGRIVLSGL</sequence>
<evidence type="ECO:0000256" key="1">
    <source>
        <dbReference type="SAM" id="Coils"/>
    </source>
</evidence>
<feature type="coiled-coil region" evidence="1">
    <location>
        <begin position="49"/>
        <end position="139"/>
    </location>
</feature>
<dbReference type="EMBL" id="BK016050">
    <property type="protein sequence ID" value="DAF91327.1"/>
    <property type="molecule type" value="Genomic_DNA"/>
</dbReference>
<dbReference type="PROSITE" id="PS51257">
    <property type="entry name" value="PROKAR_LIPOPROTEIN"/>
    <property type="match status" value="1"/>
</dbReference>
<proteinExistence type="predicted"/>